<evidence type="ECO:0000313" key="8">
    <source>
        <dbReference type="Proteomes" id="UP001358324"/>
    </source>
</evidence>
<dbReference type="EMBL" id="JAZHBM010000001">
    <property type="protein sequence ID" value="MEF3081909.1"/>
    <property type="molecule type" value="Genomic_DNA"/>
</dbReference>
<accession>A0ABU7WFH6</accession>
<proteinExistence type="inferred from homology"/>
<dbReference type="PANTHER" id="PTHR38103">
    <property type="entry name" value="RECOMBINATION-ASSOCIATED PROTEIN RDGC"/>
    <property type="match status" value="1"/>
</dbReference>
<keyword evidence="5 6" id="KW-0233">DNA recombination</keyword>
<dbReference type="HAMAP" id="MF_00194">
    <property type="entry name" value="RdgC"/>
    <property type="match status" value="1"/>
</dbReference>
<comment type="function">
    <text evidence="6">May be involved in recombination.</text>
</comment>
<evidence type="ECO:0000256" key="5">
    <source>
        <dbReference type="ARBA" id="ARBA00023172"/>
    </source>
</evidence>
<evidence type="ECO:0000256" key="4">
    <source>
        <dbReference type="ARBA" id="ARBA00022490"/>
    </source>
</evidence>
<evidence type="ECO:0000256" key="1">
    <source>
        <dbReference type="ARBA" id="ARBA00004453"/>
    </source>
</evidence>
<evidence type="ECO:0000256" key="3">
    <source>
        <dbReference type="ARBA" id="ARBA00022296"/>
    </source>
</evidence>
<dbReference type="NCBIfam" id="NF001464">
    <property type="entry name" value="PRK00321.1-5"/>
    <property type="match status" value="1"/>
</dbReference>
<keyword evidence="8" id="KW-1185">Reference proteome</keyword>
<dbReference type="Proteomes" id="UP001358324">
    <property type="component" value="Unassembled WGS sequence"/>
</dbReference>
<comment type="subcellular location">
    <subcellularLocation>
        <location evidence="1 6">Cytoplasm</location>
        <location evidence="1 6">Nucleoid</location>
    </subcellularLocation>
</comment>
<evidence type="ECO:0000256" key="6">
    <source>
        <dbReference type="HAMAP-Rule" id="MF_00194"/>
    </source>
</evidence>
<organism evidence="7 8">
    <name type="scientific">Luteimonas flava</name>
    <dbReference type="NCBI Taxonomy" id="3115822"/>
    <lineage>
        <taxon>Bacteria</taxon>
        <taxon>Pseudomonadati</taxon>
        <taxon>Pseudomonadota</taxon>
        <taxon>Gammaproteobacteria</taxon>
        <taxon>Lysobacterales</taxon>
        <taxon>Lysobacteraceae</taxon>
        <taxon>Luteimonas</taxon>
    </lineage>
</organism>
<evidence type="ECO:0000256" key="2">
    <source>
        <dbReference type="ARBA" id="ARBA00008657"/>
    </source>
</evidence>
<name>A0ABU7WFH6_9GAMM</name>
<protein>
    <recommendedName>
        <fullName evidence="3 6">Recombination-associated protein RdgC</fullName>
    </recommendedName>
</protein>
<keyword evidence="4 6" id="KW-0963">Cytoplasm</keyword>
<dbReference type="PANTHER" id="PTHR38103:SF1">
    <property type="entry name" value="RECOMBINATION-ASSOCIATED PROTEIN RDGC"/>
    <property type="match status" value="1"/>
</dbReference>
<dbReference type="InterPro" id="IPR007476">
    <property type="entry name" value="RdgC"/>
</dbReference>
<comment type="caution">
    <text evidence="7">The sequence shown here is derived from an EMBL/GenBank/DDBJ whole genome shotgun (WGS) entry which is preliminary data.</text>
</comment>
<dbReference type="Pfam" id="PF04381">
    <property type="entry name" value="RdgC"/>
    <property type="match status" value="1"/>
</dbReference>
<sequence length="303" mass="33759">MFFRHLTLFRFPIALDLSELDTRLAEFPLRPVGPLELSSHGFVSPLGRDAEAITHRGPDELQAIWLTVVGEERILPGPVVNELLSKRIQEFDQKQGRRPGGKMRKQMKDDLLQELMPRAFVKPVRVDALIDLRNGVIAVNTSSRKAAEHVVSQVRAALGSLPTLPLNAEVSPRGVMTGWIAGETLPDGLTLGEECELKDPSDQGATVRATKQDMATEEITRHLEAGKQVTKLALNLDDHVSFVLGEDLTIRKFKLLDGALDSLEHTENDDMRAELDARFALMVMEFRRLFAVLERALTLSKAE</sequence>
<evidence type="ECO:0000313" key="7">
    <source>
        <dbReference type="EMBL" id="MEF3081909.1"/>
    </source>
</evidence>
<gene>
    <name evidence="6" type="primary">rdgC</name>
    <name evidence="7" type="ORF">V3391_06740</name>
</gene>
<comment type="similarity">
    <text evidence="2 6">Belongs to the RdgC family.</text>
</comment>
<dbReference type="RefSeq" id="WP_332077623.1">
    <property type="nucleotide sequence ID" value="NZ_JAZHBM010000001.1"/>
</dbReference>
<reference evidence="7 8" key="1">
    <citation type="submission" date="2024-01" db="EMBL/GenBank/DDBJ databases">
        <title>Novel species of the genus Luteimonas isolated from rivers.</title>
        <authorList>
            <person name="Lu H."/>
        </authorList>
    </citation>
    <scope>NUCLEOTIDE SEQUENCE [LARGE SCALE GENOMIC DNA]</scope>
    <source>
        <strain evidence="7 8">SMYT11W</strain>
    </source>
</reference>